<dbReference type="AlphaFoldDB" id="A0A0D2WN18"/>
<dbReference type="STRING" id="595528.A0A0D2WN18"/>
<evidence type="ECO:0000256" key="9">
    <source>
        <dbReference type="ARBA" id="ARBA00023128"/>
    </source>
</evidence>
<proteinExistence type="inferred from homology"/>
<keyword evidence="3 11" id="KW-0813">Transport</keyword>
<keyword evidence="5 11" id="KW-0812">Transmembrane</keyword>
<evidence type="ECO:0000256" key="7">
    <source>
        <dbReference type="ARBA" id="ARBA00022982"/>
    </source>
</evidence>
<evidence type="ECO:0000256" key="6">
    <source>
        <dbReference type="ARBA" id="ARBA00022792"/>
    </source>
</evidence>
<evidence type="ECO:0000313" key="13">
    <source>
        <dbReference type="Proteomes" id="UP000008743"/>
    </source>
</evidence>
<keyword evidence="9 11" id="KW-0496">Mitochondrion</keyword>
<evidence type="ECO:0000313" key="12">
    <source>
        <dbReference type="EMBL" id="KJE91683.1"/>
    </source>
</evidence>
<sequence>MTSIPYKQDMPPQGGFADVPFRKPKAVRGLSGAALFAIGTVTMFGGLFIVGQGNKTRRYWREEQVIARRNLVPMLQAEEDRRFVLAKRAAEAKEAELMKNVRGWKMHEKIYNTDKFVTPVPIPELGLRK</sequence>
<feature type="transmembrane region" description="Helical" evidence="11">
    <location>
        <begin position="30"/>
        <end position="51"/>
    </location>
</feature>
<keyword evidence="10 11" id="KW-0472">Membrane</keyword>
<keyword evidence="6 11" id="KW-0999">Mitochondrion inner membrane</keyword>
<evidence type="ECO:0000256" key="8">
    <source>
        <dbReference type="ARBA" id="ARBA00022989"/>
    </source>
</evidence>
<gene>
    <name evidence="12" type="ORF">CAOG_002784</name>
</gene>
<dbReference type="GO" id="GO:0005743">
    <property type="term" value="C:mitochondrial inner membrane"/>
    <property type="evidence" value="ECO:0007669"/>
    <property type="project" value="UniProtKB-SubCell"/>
</dbReference>
<dbReference type="PANTHER" id="PTHR12966:SF0">
    <property type="entry name" value="NADH DEHYDROGENASE [UBIQUINONE] 1 ALPHA SUBCOMPLEX SUBUNIT 13"/>
    <property type="match status" value="1"/>
</dbReference>
<dbReference type="OMA" id="YGIREQH"/>
<evidence type="ECO:0000256" key="3">
    <source>
        <dbReference type="ARBA" id="ARBA00022448"/>
    </source>
</evidence>
<reference evidence="13" key="1">
    <citation type="submission" date="2011-02" db="EMBL/GenBank/DDBJ databases">
        <title>The Genome Sequence of Capsaspora owczarzaki ATCC 30864.</title>
        <authorList>
            <person name="Russ C."/>
            <person name="Cuomo C."/>
            <person name="Burger G."/>
            <person name="Gray M.W."/>
            <person name="Holland P.W.H."/>
            <person name="King N."/>
            <person name="Lang F.B.F."/>
            <person name="Roger A.J."/>
            <person name="Ruiz-Trillo I."/>
            <person name="Young S.K."/>
            <person name="Zeng Q."/>
            <person name="Gargeya S."/>
            <person name="Alvarado L."/>
            <person name="Berlin A."/>
            <person name="Chapman S.B."/>
            <person name="Chen Z."/>
            <person name="Freedman E."/>
            <person name="Gellesch M."/>
            <person name="Goldberg J."/>
            <person name="Griggs A."/>
            <person name="Gujja S."/>
            <person name="Heilman E."/>
            <person name="Heiman D."/>
            <person name="Howarth C."/>
            <person name="Mehta T."/>
            <person name="Neiman D."/>
            <person name="Pearson M."/>
            <person name="Roberts A."/>
            <person name="Saif S."/>
            <person name="Shea T."/>
            <person name="Shenoy N."/>
            <person name="Sisk P."/>
            <person name="Stolte C."/>
            <person name="Sykes S."/>
            <person name="White J."/>
            <person name="Yandava C."/>
            <person name="Haas B."/>
            <person name="Nusbaum C."/>
            <person name="Birren B."/>
        </authorList>
    </citation>
    <scope>NUCLEOTIDE SEQUENCE</scope>
    <source>
        <strain evidence="13">ATCC 30864</strain>
    </source>
</reference>
<dbReference type="InterPro" id="IPR009346">
    <property type="entry name" value="GRIM-19"/>
</dbReference>
<dbReference type="PANTHER" id="PTHR12966">
    <property type="entry name" value="NADH DEHYDROGENASE UBIQUINONE 1 ALPHA SUBCOMPLEX SUBUNIT 13"/>
    <property type="match status" value="1"/>
</dbReference>
<evidence type="ECO:0000256" key="10">
    <source>
        <dbReference type="ARBA" id="ARBA00023136"/>
    </source>
</evidence>
<dbReference type="PhylomeDB" id="A0A0D2WN18"/>
<evidence type="ECO:0000256" key="1">
    <source>
        <dbReference type="ARBA" id="ARBA00004298"/>
    </source>
</evidence>
<dbReference type="InParanoid" id="A0A0D2WN18"/>
<accession>A0A0D2WN18</accession>
<keyword evidence="13" id="KW-1185">Reference proteome</keyword>
<dbReference type="eggNOG" id="KOG3300">
    <property type="taxonomic scope" value="Eukaryota"/>
</dbReference>
<evidence type="ECO:0000256" key="4">
    <source>
        <dbReference type="ARBA" id="ARBA00022660"/>
    </source>
</evidence>
<organism evidence="12 13">
    <name type="scientific">Capsaspora owczarzaki (strain ATCC 30864)</name>
    <dbReference type="NCBI Taxonomy" id="595528"/>
    <lineage>
        <taxon>Eukaryota</taxon>
        <taxon>Filasterea</taxon>
        <taxon>Capsaspora</taxon>
    </lineage>
</organism>
<keyword evidence="7 11" id="KW-0249">Electron transport</keyword>
<protein>
    <recommendedName>
        <fullName evidence="11">NADH dehydrogenase [ubiquinone] 1 alpha subcomplex subunit 13</fullName>
    </recommendedName>
</protein>
<dbReference type="GO" id="GO:0045271">
    <property type="term" value="C:respiratory chain complex I"/>
    <property type="evidence" value="ECO:0007669"/>
    <property type="project" value="UniProtKB-UniRule"/>
</dbReference>
<evidence type="ECO:0000256" key="11">
    <source>
        <dbReference type="RuleBase" id="RU368034"/>
    </source>
</evidence>
<comment type="function">
    <text evidence="11">Complex I functions in the transfer of electrons from NADH to the respiratory chain. Accessory subunit of the mitochondrial membrane respiratory chain NADH dehydrogenase (Complex I), that is believed not to be involved in catalysis.</text>
</comment>
<dbReference type="EMBL" id="KE346362">
    <property type="protein sequence ID" value="KJE91683.1"/>
    <property type="molecule type" value="Genomic_DNA"/>
</dbReference>
<evidence type="ECO:0000256" key="5">
    <source>
        <dbReference type="ARBA" id="ARBA00022692"/>
    </source>
</evidence>
<dbReference type="RefSeq" id="XP_004349537.1">
    <property type="nucleotide sequence ID" value="XM_004349487.2"/>
</dbReference>
<dbReference type="OrthoDB" id="3308at2759"/>
<evidence type="ECO:0000256" key="2">
    <source>
        <dbReference type="ARBA" id="ARBA00007312"/>
    </source>
</evidence>
<comment type="similarity">
    <text evidence="2 11">Belongs to the complex I NDUFA13 subunit family.</text>
</comment>
<dbReference type="Proteomes" id="UP000008743">
    <property type="component" value="Unassembled WGS sequence"/>
</dbReference>
<comment type="subcellular location">
    <subcellularLocation>
        <location evidence="1 11">Mitochondrion inner membrane</location>
        <topology evidence="1 11">Single-pass membrane protein</topology>
        <orientation evidence="1 11">Matrix side</orientation>
    </subcellularLocation>
</comment>
<dbReference type="Pfam" id="PF06212">
    <property type="entry name" value="GRIM-19"/>
    <property type="match status" value="1"/>
</dbReference>
<keyword evidence="4 11" id="KW-0679">Respiratory chain</keyword>
<keyword evidence="8 11" id="KW-1133">Transmembrane helix</keyword>
<name>A0A0D2WN18_CAPO3</name>
<keyword evidence="12" id="KW-0830">Ubiquinone</keyword>